<name>A0A4R4P3Y2_9ACTN</name>
<protein>
    <recommendedName>
        <fullName evidence="1">Knr4/Smi1-like domain-containing protein</fullName>
    </recommendedName>
</protein>
<reference evidence="2 3" key="1">
    <citation type="submission" date="2019-03" db="EMBL/GenBank/DDBJ databases">
        <title>Draft genome sequences of novel Actinobacteria.</title>
        <authorList>
            <person name="Sahin N."/>
            <person name="Ay H."/>
            <person name="Saygin H."/>
        </authorList>
    </citation>
    <scope>NUCLEOTIDE SEQUENCE [LARGE SCALE GENOMIC DNA]</scope>
    <source>
        <strain evidence="2 3">JCM 30547</strain>
    </source>
</reference>
<dbReference type="InterPro" id="IPR051873">
    <property type="entry name" value="KNR4/SMI1_regulator"/>
</dbReference>
<evidence type="ECO:0000313" key="3">
    <source>
        <dbReference type="Proteomes" id="UP000295075"/>
    </source>
</evidence>
<dbReference type="PANTHER" id="PTHR47432">
    <property type="entry name" value="CELL WALL ASSEMBLY REGULATOR SMI1"/>
    <property type="match status" value="1"/>
</dbReference>
<dbReference type="Proteomes" id="UP000295075">
    <property type="component" value="Unassembled WGS sequence"/>
</dbReference>
<organism evidence="2 3">
    <name type="scientific">Kribbella albertanoniae</name>
    <dbReference type="NCBI Taxonomy" id="1266829"/>
    <lineage>
        <taxon>Bacteria</taxon>
        <taxon>Bacillati</taxon>
        <taxon>Actinomycetota</taxon>
        <taxon>Actinomycetes</taxon>
        <taxon>Propionibacteriales</taxon>
        <taxon>Kribbellaceae</taxon>
        <taxon>Kribbella</taxon>
    </lineage>
</organism>
<dbReference type="PANTHER" id="PTHR47432:SF1">
    <property type="entry name" value="CELL WALL ASSEMBLY REGULATOR SMI1"/>
    <property type="match status" value="1"/>
</dbReference>
<sequence>MSDSRLGGAWRRYVGWLQAASGGLAGDLLPPSTGEELVACEAVIGLALPGELRELWGLCGGQATVDAGVGVFPRLDFLGPGWASEEWLMWRRLRDGSSAEDMVLLSSLSTSSPAGAIALSYSSKGWIPVWRLEKAPDYVGLDLEPGPVGTAGQIINFGRDQDDKVVLAESLAAIVEFFASEAEGGRLTVVADPQSGGAYLEHEAGPMVRVLSERAERDGPLR</sequence>
<dbReference type="EMBL" id="SMKA01000303">
    <property type="protein sequence ID" value="TDC16609.1"/>
    <property type="molecule type" value="Genomic_DNA"/>
</dbReference>
<dbReference type="OrthoDB" id="4759758at2"/>
<proteinExistence type="predicted"/>
<accession>A0A4R4P3Y2</accession>
<keyword evidence="3" id="KW-1185">Reference proteome</keyword>
<dbReference type="InterPro" id="IPR018958">
    <property type="entry name" value="Knr4/Smi1-like_dom"/>
</dbReference>
<comment type="caution">
    <text evidence="2">The sequence shown here is derived from an EMBL/GenBank/DDBJ whole genome shotgun (WGS) entry which is preliminary data.</text>
</comment>
<dbReference type="AlphaFoldDB" id="A0A4R4P3Y2"/>
<dbReference type="SUPFAM" id="SSF160631">
    <property type="entry name" value="SMI1/KNR4-like"/>
    <property type="match status" value="1"/>
</dbReference>
<evidence type="ECO:0000259" key="1">
    <source>
        <dbReference type="Pfam" id="PF09346"/>
    </source>
</evidence>
<dbReference type="Pfam" id="PF09346">
    <property type="entry name" value="SMI1_KNR4"/>
    <property type="match status" value="1"/>
</dbReference>
<feature type="domain" description="Knr4/Smi1-like" evidence="1">
    <location>
        <begin position="32"/>
        <end position="173"/>
    </location>
</feature>
<evidence type="ECO:0000313" key="2">
    <source>
        <dbReference type="EMBL" id="TDC16609.1"/>
    </source>
</evidence>
<dbReference type="InterPro" id="IPR037883">
    <property type="entry name" value="Knr4/Smi1-like_sf"/>
</dbReference>
<gene>
    <name evidence="2" type="ORF">E1261_38620</name>
</gene>
<dbReference type="RefSeq" id="WP_132414713.1">
    <property type="nucleotide sequence ID" value="NZ_SMKA01000303.1"/>
</dbReference>